<dbReference type="KEGG" id="ppv:NJ69_10295"/>
<dbReference type="Pfam" id="PF14062">
    <property type="entry name" value="DUF4253"/>
    <property type="match status" value="1"/>
</dbReference>
<organism evidence="2 3">
    <name type="scientific">Pseudomonas parafulva</name>
    <dbReference type="NCBI Taxonomy" id="157782"/>
    <lineage>
        <taxon>Bacteria</taxon>
        <taxon>Pseudomonadati</taxon>
        <taxon>Pseudomonadota</taxon>
        <taxon>Gammaproteobacteria</taxon>
        <taxon>Pseudomonadales</taxon>
        <taxon>Pseudomonadaceae</taxon>
        <taxon>Pseudomonas</taxon>
    </lineage>
</organism>
<accession>A0AAI8KD39</accession>
<evidence type="ECO:0000313" key="2">
    <source>
        <dbReference type="EMBL" id="AXO88968.1"/>
    </source>
</evidence>
<proteinExistence type="predicted"/>
<feature type="domain" description="DUF4253" evidence="1">
    <location>
        <begin position="157"/>
        <end position="253"/>
    </location>
</feature>
<reference evidence="2 3" key="1">
    <citation type="submission" date="2018-08" db="EMBL/GenBank/DDBJ databases">
        <authorList>
            <person name="Lee Y."/>
            <person name="Kakembo D."/>
        </authorList>
    </citation>
    <scope>NUCLEOTIDE SEQUENCE [LARGE SCALE GENOMIC DNA]</scope>
    <source>
        <strain evidence="2 3">JBCS1880</strain>
    </source>
</reference>
<dbReference type="AlphaFoldDB" id="A0AAI8KD39"/>
<dbReference type="Proteomes" id="UP000258127">
    <property type="component" value="Chromosome"/>
</dbReference>
<dbReference type="RefSeq" id="WP_039578721.1">
    <property type="nucleotide sequence ID" value="NZ_CP009747.1"/>
</dbReference>
<evidence type="ECO:0000313" key="3">
    <source>
        <dbReference type="Proteomes" id="UP000258127"/>
    </source>
</evidence>
<sequence>MIIQFLGNDSAHNPSSRTCDAYRLDGLTRMDELSAAGREIAARHSGCTVLFSLDDLPQALYTSGHARLSSNLDAVSEADLGQLPPECFENGQYLGYTTTKAEFAPCLRILLRQADALSFEALCAHGLTLDDAALEHWLAYQAKPLMLIDQPMLALAAPVEQPWQALAAFPNGYFESDLDPAQNCALARHLQQTHGYTLMGVGASYLGFTRAEAPDAAQAARVAADLCALYNVPAEQHEVRLDALRAGIEGRSHLWVRYVE</sequence>
<keyword evidence="3" id="KW-1185">Reference proteome</keyword>
<dbReference type="EMBL" id="CP031641">
    <property type="protein sequence ID" value="AXO88968.1"/>
    <property type="molecule type" value="Genomic_DNA"/>
</dbReference>
<dbReference type="InterPro" id="IPR025349">
    <property type="entry name" value="DUF4253"/>
</dbReference>
<protein>
    <submittedName>
        <fullName evidence="2">DUF4253 domain-containing protein</fullName>
    </submittedName>
</protein>
<gene>
    <name evidence="2" type="ORF">DZC75_13515</name>
</gene>
<evidence type="ECO:0000259" key="1">
    <source>
        <dbReference type="Pfam" id="PF14062"/>
    </source>
</evidence>
<name>A0AAI8KD39_9PSED</name>